<dbReference type="RefSeq" id="WP_184882054.1">
    <property type="nucleotide sequence ID" value="NZ_BOOV01000040.1"/>
</dbReference>
<feature type="chain" id="PRO_5039216159" description="SH3 domain-containing protein" evidence="1">
    <location>
        <begin position="23"/>
        <end position="138"/>
    </location>
</feature>
<gene>
    <name evidence="2" type="ORF">BJ982_003898</name>
</gene>
<organism evidence="2 3">
    <name type="scientific">Sphaerisporangium siamense</name>
    <dbReference type="NCBI Taxonomy" id="795645"/>
    <lineage>
        <taxon>Bacteria</taxon>
        <taxon>Bacillati</taxon>
        <taxon>Actinomycetota</taxon>
        <taxon>Actinomycetes</taxon>
        <taxon>Streptosporangiales</taxon>
        <taxon>Streptosporangiaceae</taxon>
        <taxon>Sphaerisporangium</taxon>
    </lineage>
</organism>
<name>A0A7W7GBE1_9ACTN</name>
<evidence type="ECO:0000256" key="1">
    <source>
        <dbReference type="SAM" id="SignalP"/>
    </source>
</evidence>
<dbReference type="Proteomes" id="UP000542210">
    <property type="component" value="Unassembled WGS sequence"/>
</dbReference>
<evidence type="ECO:0008006" key="4">
    <source>
        <dbReference type="Google" id="ProtNLM"/>
    </source>
</evidence>
<comment type="caution">
    <text evidence="2">The sequence shown here is derived from an EMBL/GenBank/DDBJ whole genome shotgun (WGS) entry which is preliminary data.</text>
</comment>
<dbReference type="EMBL" id="JACHND010000001">
    <property type="protein sequence ID" value="MBB4702354.1"/>
    <property type="molecule type" value="Genomic_DNA"/>
</dbReference>
<evidence type="ECO:0000313" key="2">
    <source>
        <dbReference type="EMBL" id="MBB4702354.1"/>
    </source>
</evidence>
<protein>
    <recommendedName>
        <fullName evidence="4">SH3 domain-containing protein</fullName>
    </recommendedName>
</protein>
<keyword evidence="3" id="KW-1185">Reference proteome</keyword>
<proteinExistence type="predicted"/>
<sequence>MRKIGIALCAAALVTGVSTVQANASATSSAASADDPYCGDWRHANYDDSTGTVTKAGYMKAAPYNVCDRASYVNVGTYLYYWCYAVNGYGHTWTYARVAGTSKEGWLPDGYLSNGGSFWSCNGIAGGPKLPESLMQEK</sequence>
<evidence type="ECO:0000313" key="3">
    <source>
        <dbReference type="Proteomes" id="UP000542210"/>
    </source>
</evidence>
<accession>A0A7W7GBE1</accession>
<keyword evidence="1" id="KW-0732">Signal</keyword>
<feature type="signal peptide" evidence="1">
    <location>
        <begin position="1"/>
        <end position="22"/>
    </location>
</feature>
<reference evidence="2 3" key="1">
    <citation type="submission" date="2020-08" db="EMBL/GenBank/DDBJ databases">
        <title>Sequencing the genomes of 1000 actinobacteria strains.</title>
        <authorList>
            <person name="Klenk H.-P."/>
        </authorList>
    </citation>
    <scope>NUCLEOTIDE SEQUENCE [LARGE SCALE GENOMIC DNA]</scope>
    <source>
        <strain evidence="2 3">DSM 45784</strain>
    </source>
</reference>
<dbReference type="AlphaFoldDB" id="A0A7W7GBE1"/>